<dbReference type="OrthoDB" id="5588663at2759"/>
<dbReference type="InterPro" id="IPR002297">
    <property type="entry name" value="DNA-dir_DNA_pol_A_mt"/>
</dbReference>
<dbReference type="AlphaFoldDB" id="A0A183IJD3"/>
<protein>
    <recommendedName>
        <fullName evidence="1">Mitochondrial DNA polymerase catalytic subunit</fullName>
    </recommendedName>
</protein>
<dbReference type="InterPro" id="IPR041336">
    <property type="entry name" value="DNApol_Exo"/>
</dbReference>
<dbReference type="Gene3D" id="3.30.420.390">
    <property type="match status" value="1"/>
</dbReference>
<dbReference type="WBParaSite" id="SBAD_0000389901-mRNA-1">
    <property type="protein sequence ID" value="SBAD_0000389901-mRNA-1"/>
    <property type="gene ID" value="SBAD_0000389901"/>
</dbReference>
<name>A0A183IJD3_9BILA</name>
<evidence type="ECO:0000313" key="4">
    <source>
        <dbReference type="Proteomes" id="UP000270296"/>
    </source>
</evidence>
<dbReference type="InterPro" id="IPR012337">
    <property type="entry name" value="RNaseH-like_sf"/>
</dbReference>
<evidence type="ECO:0000313" key="5">
    <source>
        <dbReference type="WBParaSite" id="SBAD_0000389901-mRNA-1"/>
    </source>
</evidence>
<dbReference type="SMART" id="SM00482">
    <property type="entry name" value="POLAc"/>
    <property type="match status" value="1"/>
</dbReference>
<dbReference type="InterPro" id="IPR043502">
    <property type="entry name" value="DNA/RNA_pol_sf"/>
</dbReference>
<reference evidence="5" key="1">
    <citation type="submission" date="2016-06" db="UniProtKB">
        <authorList>
            <consortium name="WormBaseParasite"/>
        </authorList>
    </citation>
    <scope>IDENTIFICATION</scope>
</reference>
<organism evidence="5">
    <name type="scientific">Soboliphyme baturini</name>
    <dbReference type="NCBI Taxonomy" id="241478"/>
    <lineage>
        <taxon>Eukaryota</taxon>
        <taxon>Metazoa</taxon>
        <taxon>Ecdysozoa</taxon>
        <taxon>Nematoda</taxon>
        <taxon>Enoplea</taxon>
        <taxon>Dorylaimia</taxon>
        <taxon>Dioctophymatida</taxon>
        <taxon>Dioctophymatoidea</taxon>
        <taxon>Soboliphymatidae</taxon>
        <taxon>Soboliphyme</taxon>
    </lineage>
</organism>
<evidence type="ECO:0000259" key="2">
    <source>
        <dbReference type="SMART" id="SM00482"/>
    </source>
</evidence>
<sequence length="884" mass="101021">MWAAVGGRDEWDAGDLYQRLKKRNARSSLRRYSWCSPRLCENRYYNSEKVCLKDLIPLECASGEVSVQHPNKERIVVGHNVSFDRSYVREQYFLKGSKLRFWDTMSMHIAICGLAGDQRTLFMAARKDRRTKATNDALEHTETHSQKASSSSKAADFNWKWLDETTTNSLAEVHRFHCTDSAVVIDKNLRATFMNGTIDDTRADFQNLMTYCAIDVQATFEVFSKLMPQFWERFPHPVTTSGMLEMGISYLPTNTNWHHYLKAVEGTYNMYENQIRHLLFQRAIETCRLSQCDRWFRNLYATTNVNPAPWSESSGDAASASDDAAAIISESFKITSQMRITPKLLRMHWNGYPLHYSNSLGWGYLVPGRKSNLTQFKSDKKGRFFVTIGTEKNRRAAIFPYKKIEEFVLEKNGRLDVPKSPCWSNENERGLLNSLCKGSTIDDTPVRMFSVRKAQEKEKTEALLPADQVSVGQDVASDAPANFDGIGPFNDDVNLPGVWFYKLPHEISPMDAVSNPLSKGMFKHIEEGRLQSKDASDDLFIAKMHRICSYWKNSNERITSQIVVDATSLDGPNGKFAYYRNLDEPRGFAAILPRVNDRLGSELKGLIQAPEGYTFVGADVDSQELWIAALFGDSYQSKVHGATPLSWMLLNGDKANSTDQHSLVANDLGITRQQAKILNYGRIYGAGLPFAIRLIKMFCPDKNKEEVYQLAMKLYSRTKGKALHMYRLSRLGRHLALKAIDEKVDIPLRRSWYLSQSGLELLMSRYEFKVSMQEIIADKVRIWFGGSRINWVVQSSAVDYLHLMLTSMRWLCTTYKIDARFSISFHDEVRYIASKTDQYRTALALQLTNLLTRAMFVHCVGMCSLPEVIFLTIAECFSFYRPPL</sequence>
<feature type="domain" description="DNA-directed DNA polymerase family A palm" evidence="2">
    <location>
        <begin position="600"/>
        <end position="837"/>
    </location>
</feature>
<dbReference type="SUPFAM" id="SSF53098">
    <property type="entry name" value="Ribonuclease H-like"/>
    <property type="match status" value="1"/>
</dbReference>
<dbReference type="GO" id="GO:0003887">
    <property type="term" value="F:DNA-directed DNA polymerase activity"/>
    <property type="evidence" value="ECO:0007669"/>
    <property type="project" value="InterPro"/>
</dbReference>
<proteinExistence type="predicted"/>
<dbReference type="PANTHER" id="PTHR10267:SF0">
    <property type="entry name" value="DNA POLYMERASE SUBUNIT GAMMA-1"/>
    <property type="match status" value="1"/>
</dbReference>
<dbReference type="Pfam" id="PF18136">
    <property type="entry name" value="DNApol_Exo"/>
    <property type="match status" value="1"/>
</dbReference>
<evidence type="ECO:0000256" key="1">
    <source>
        <dbReference type="ARBA" id="ARBA00031966"/>
    </source>
</evidence>
<dbReference type="PRINTS" id="PR00867">
    <property type="entry name" value="DNAPOLG"/>
</dbReference>
<dbReference type="SUPFAM" id="SSF56672">
    <property type="entry name" value="DNA/RNA polymerases"/>
    <property type="match status" value="1"/>
</dbReference>
<gene>
    <name evidence="3" type="ORF">SBAD_LOCUS3729</name>
</gene>
<keyword evidence="4" id="KW-1185">Reference proteome</keyword>
<dbReference type="Gene3D" id="1.10.150.20">
    <property type="entry name" value="5' to 3' exonuclease, C-terminal subdomain"/>
    <property type="match status" value="1"/>
</dbReference>
<dbReference type="GO" id="GO:0005760">
    <property type="term" value="C:gamma DNA polymerase complex"/>
    <property type="evidence" value="ECO:0007669"/>
    <property type="project" value="InterPro"/>
</dbReference>
<dbReference type="EMBL" id="UZAM01007916">
    <property type="protein sequence ID" value="VDP02173.1"/>
    <property type="molecule type" value="Genomic_DNA"/>
</dbReference>
<dbReference type="Proteomes" id="UP000270296">
    <property type="component" value="Unassembled WGS sequence"/>
</dbReference>
<dbReference type="GO" id="GO:0003677">
    <property type="term" value="F:DNA binding"/>
    <property type="evidence" value="ECO:0007669"/>
    <property type="project" value="InterPro"/>
</dbReference>
<dbReference type="InterPro" id="IPR001098">
    <property type="entry name" value="DNA-dir_DNA_pol_A_palm_dom"/>
</dbReference>
<reference evidence="3 4" key="2">
    <citation type="submission" date="2018-11" db="EMBL/GenBank/DDBJ databases">
        <authorList>
            <consortium name="Pathogen Informatics"/>
        </authorList>
    </citation>
    <scope>NUCLEOTIDE SEQUENCE [LARGE SCALE GENOMIC DNA]</scope>
</reference>
<dbReference type="GO" id="GO:0008408">
    <property type="term" value="F:3'-5' exonuclease activity"/>
    <property type="evidence" value="ECO:0007669"/>
    <property type="project" value="TreeGrafter"/>
</dbReference>
<dbReference type="PANTHER" id="PTHR10267">
    <property type="entry name" value="DNA POLYMERASE SUBUNIT GAMMA-1"/>
    <property type="match status" value="1"/>
</dbReference>
<accession>A0A183IJD3</accession>
<dbReference type="GO" id="GO:0006264">
    <property type="term" value="P:mitochondrial DNA replication"/>
    <property type="evidence" value="ECO:0007669"/>
    <property type="project" value="TreeGrafter"/>
</dbReference>
<evidence type="ECO:0000313" key="3">
    <source>
        <dbReference type="EMBL" id="VDP02173.1"/>
    </source>
</evidence>
<dbReference type="Gene3D" id="3.30.70.370">
    <property type="match status" value="1"/>
</dbReference>